<dbReference type="AlphaFoldDB" id="A0AA95JAX0"/>
<feature type="region of interest" description="Disordered" evidence="7">
    <location>
        <begin position="208"/>
        <end position="233"/>
    </location>
</feature>
<dbReference type="Proteomes" id="UP001178662">
    <property type="component" value="Chromosome"/>
</dbReference>
<evidence type="ECO:0000313" key="12">
    <source>
        <dbReference type="Proteomes" id="UP001178662"/>
    </source>
</evidence>
<dbReference type="CDD" id="cd06225">
    <property type="entry name" value="HAMP"/>
    <property type="match status" value="1"/>
</dbReference>
<evidence type="ECO:0000256" key="4">
    <source>
        <dbReference type="ARBA" id="ARBA00023224"/>
    </source>
</evidence>
<evidence type="ECO:0000259" key="10">
    <source>
        <dbReference type="PROSITE" id="PS50885"/>
    </source>
</evidence>
<keyword evidence="2" id="KW-1003">Cell membrane</keyword>
<feature type="transmembrane region" description="Helical" evidence="8">
    <location>
        <begin position="283"/>
        <end position="302"/>
    </location>
</feature>
<reference evidence="11" key="1">
    <citation type="submission" date="2023-03" db="EMBL/GenBank/DDBJ databases">
        <title>Andean soil-derived lignocellulolytic bacterial consortium as a source of novel taxa and putative plastic-active enzymes.</title>
        <authorList>
            <person name="Diaz-Garcia L."/>
            <person name="Chuvochina M."/>
            <person name="Feuerriegel G."/>
            <person name="Bunk B."/>
            <person name="Sproer C."/>
            <person name="Streit W.R."/>
            <person name="Rodriguez L.M."/>
            <person name="Overmann J."/>
            <person name="Jimenez D.J."/>
        </authorList>
    </citation>
    <scope>NUCLEOTIDE SEQUENCE</scope>
    <source>
        <strain evidence="11">MAG 2441</strain>
    </source>
</reference>
<dbReference type="SUPFAM" id="SSF58104">
    <property type="entry name" value="Methyl-accepting chemotaxis protein (MCP) signaling domain"/>
    <property type="match status" value="1"/>
</dbReference>
<organism evidence="11 12">
    <name type="scientific">Candidatus Cohnella colombiensis</name>
    <dbReference type="NCBI Taxonomy" id="3121368"/>
    <lineage>
        <taxon>Bacteria</taxon>
        <taxon>Bacillati</taxon>
        <taxon>Bacillota</taxon>
        <taxon>Bacilli</taxon>
        <taxon>Bacillales</taxon>
        <taxon>Paenibacillaceae</taxon>
        <taxon>Cohnella</taxon>
    </lineage>
</organism>
<dbReference type="Pfam" id="PF05228">
    <property type="entry name" value="CHASE4"/>
    <property type="match status" value="1"/>
</dbReference>
<name>A0AA95JAX0_9BACL</name>
<protein>
    <submittedName>
        <fullName evidence="11">Methyl-accepting chemotaxis protein</fullName>
    </submittedName>
</protein>
<evidence type="ECO:0000256" key="7">
    <source>
        <dbReference type="SAM" id="MobiDB-lite"/>
    </source>
</evidence>
<dbReference type="Gene3D" id="1.10.287.950">
    <property type="entry name" value="Methyl-accepting chemotaxis protein"/>
    <property type="match status" value="1"/>
</dbReference>
<feature type="transmembrane region" description="Helical" evidence="8">
    <location>
        <begin position="12"/>
        <end position="34"/>
    </location>
</feature>
<dbReference type="Gene3D" id="6.10.340.10">
    <property type="match status" value="1"/>
</dbReference>
<evidence type="ECO:0000256" key="8">
    <source>
        <dbReference type="SAM" id="Phobius"/>
    </source>
</evidence>
<gene>
    <name evidence="11" type="ORF">P0Y55_12365</name>
</gene>
<keyword evidence="8" id="KW-0812">Transmembrane</keyword>
<dbReference type="SMART" id="SM00304">
    <property type="entry name" value="HAMP"/>
    <property type="match status" value="1"/>
</dbReference>
<dbReference type="EMBL" id="CP119317">
    <property type="protein sequence ID" value="WEK53376.1"/>
    <property type="molecule type" value="Genomic_DNA"/>
</dbReference>
<proteinExistence type="inferred from homology"/>
<keyword evidence="3 8" id="KW-0472">Membrane</keyword>
<feature type="domain" description="Methyl-accepting transducer" evidence="9">
    <location>
        <begin position="378"/>
        <end position="614"/>
    </location>
</feature>
<dbReference type="GO" id="GO:0005886">
    <property type="term" value="C:plasma membrane"/>
    <property type="evidence" value="ECO:0007669"/>
    <property type="project" value="UniProtKB-SubCell"/>
</dbReference>
<dbReference type="PROSITE" id="PS50111">
    <property type="entry name" value="CHEMOTAXIS_TRANSDUC_2"/>
    <property type="match status" value="1"/>
</dbReference>
<sequence length="663" mass="71408">MNTKRRLIGSLRIQIIVIMLIVLFVPLGSVGLWYTNTLSDDMASIEQSHAMETSGAAHRLVDQLGEQLLSTTVTNTKWNDFRLAVMNNDLEWIEGNVNVAYDIIPNISFIVTADYNGNIISQVGDLEEYSKKLPDLMLLDKLKQEVDIHGMIETSEGLAIIAASQITDEKSVEPSPGLLIFGRLIDDEAMVSVGALLNAEMALQSSKGQRLSSSEDTRNQLSEDGSIPSVGDVPAFRTIDREGKSYSVVSSGYPGLIDSTIAELVIASPAEASATVHNEINRLSIVIGSLGIILVILVAIILRHRIVKPLVRFDGFLKEVAEGRLSGEVSPQDSRRVDEIGSIARSLQSMTGQLQLLVSGIRSTAEQSADSAEQLSKDTDEAANHASLMVTTIREVAAGADSQRIGMMRGAEVTRDIQQSMTIIGDRTASVSSVAEFMTQHAGDGENTVQQAIEQMAKIGQVVEGSVQDSRSLHEKSTHIGELVVAIASIAARTNILALNANIEASRAGERGRGFAVVANEVRMLALQANETAAVIASRIEEIQDDIRMVMVRVEQGHVEVQNGRALVQDAGTAFQGISAEIAKMDVELRDIAAAGQEVGARIEELTAIVEQTEAISITSADQAQNVAAIVESQMSTVEKLAKSMEELSGGINQLEKESNRFQ</sequence>
<evidence type="ECO:0000259" key="9">
    <source>
        <dbReference type="PROSITE" id="PS50111"/>
    </source>
</evidence>
<evidence type="ECO:0000313" key="11">
    <source>
        <dbReference type="EMBL" id="WEK53376.1"/>
    </source>
</evidence>
<evidence type="ECO:0000256" key="2">
    <source>
        <dbReference type="ARBA" id="ARBA00022475"/>
    </source>
</evidence>
<comment type="similarity">
    <text evidence="5">Belongs to the methyl-accepting chemotaxis (MCP) protein family.</text>
</comment>
<keyword evidence="12" id="KW-1185">Reference proteome</keyword>
<evidence type="ECO:0000256" key="6">
    <source>
        <dbReference type="PROSITE-ProRule" id="PRU00284"/>
    </source>
</evidence>
<dbReference type="InterPro" id="IPR007892">
    <property type="entry name" value="CHASE4"/>
</dbReference>
<dbReference type="GO" id="GO:0007165">
    <property type="term" value="P:signal transduction"/>
    <property type="evidence" value="ECO:0007669"/>
    <property type="project" value="UniProtKB-KW"/>
</dbReference>
<dbReference type="PROSITE" id="PS50885">
    <property type="entry name" value="HAMP"/>
    <property type="match status" value="1"/>
</dbReference>
<keyword evidence="4 6" id="KW-0807">Transducer</keyword>
<dbReference type="PANTHER" id="PTHR32089:SF112">
    <property type="entry name" value="LYSOZYME-LIKE PROTEIN-RELATED"/>
    <property type="match status" value="1"/>
</dbReference>
<dbReference type="InterPro" id="IPR003660">
    <property type="entry name" value="HAMP_dom"/>
</dbReference>
<evidence type="ECO:0000256" key="1">
    <source>
        <dbReference type="ARBA" id="ARBA00004236"/>
    </source>
</evidence>
<dbReference type="SMART" id="SM00283">
    <property type="entry name" value="MA"/>
    <property type="match status" value="1"/>
</dbReference>
<accession>A0AA95JAX0</accession>
<evidence type="ECO:0000256" key="5">
    <source>
        <dbReference type="ARBA" id="ARBA00029447"/>
    </source>
</evidence>
<dbReference type="InterPro" id="IPR004089">
    <property type="entry name" value="MCPsignal_dom"/>
</dbReference>
<dbReference type="Pfam" id="PF00015">
    <property type="entry name" value="MCPsignal"/>
    <property type="match status" value="1"/>
</dbReference>
<evidence type="ECO:0000256" key="3">
    <source>
        <dbReference type="ARBA" id="ARBA00023136"/>
    </source>
</evidence>
<keyword evidence="8" id="KW-1133">Transmembrane helix</keyword>
<comment type="subcellular location">
    <subcellularLocation>
        <location evidence="1">Cell membrane</location>
    </subcellularLocation>
</comment>
<dbReference type="PANTHER" id="PTHR32089">
    <property type="entry name" value="METHYL-ACCEPTING CHEMOTAXIS PROTEIN MCPB"/>
    <property type="match status" value="1"/>
</dbReference>
<feature type="domain" description="HAMP" evidence="10">
    <location>
        <begin position="304"/>
        <end position="359"/>
    </location>
</feature>